<feature type="transmembrane region" description="Helical" evidence="6">
    <location>
        <begin position="285"/>
        <end position="310"/>
    </location>
</feature>
<dbReference type="PANTHER" id="PTHR43791">
    <property type="entry name" value="PERMEASE-RELATED"/>
    <property type="match status" value="1"/>
</dbReference>
<evidence type="ECO:0000256" key="2">
    <source>
        <dbReference type="ARBA" id="ARBA00022448"/>
    </source>
</evidence>
<gene>
    <name evidence="8" type="ORF">A7U60_g977</name>
</gene>
<name>A0A9Q5I4Z6_SANBA</name>
<proteinExistence type="predicted"/>
<feature type="transmembrane region" description="Helical" evidence="6">
    <location>
        <begin position="895"/>
        <end position="924"/>
    </location>
</feature>
<feature type="transmembrane region" description="Helical" evidence="6">
    <location>
        <begin position="598"/>
        <end position="618"/>
    </location>
</feature>
<dbReference type="Gene3D" id="1.20.1250.20">
    <property type="entry name" value="MFS general substrate transporter like domains"/>
    <property type="match status" value="4"/>
</dbReference>
<keyword evidence="5 6" id="KW-0472">Membrane</keyword>
<evidence type="ECO:0000256" key="6">
    <source>
        <dbReference type="SAM" id="Phobius"/>
    </source>
</evidence>
<dbReference type="SUPFAM" id="SSF103473">
    <property type="entry name" value="MFS general substrate transporter"/>
    <property type="match status" value="2"/>
</dbReference>
<evidence type="ECO:0000313" key="8">
    <source>
        <dbReference type="EMBL" id="OCB91749.1"/>
    </source>
</evidence>
<feature type="transmembrane region" description="Helical" evidence="6">
    <location>
        <begin position="46"/>
        <end position="66"/>
    </location>
</feature>
<dbReference type="EMBL" id="LNZH02000066">
    <property type="protein sequence ID" value="OCB91749.1"/>
    <property type="molecule type" value="Genomic_DNA"/>
</dbReference>
<dbReference type="Pfam" id="PF06813">
    <property type="entry name" value="Nodulin-like"/>
    <property type="match status" value="1"/>
</dbReference>
<comment type="subcellular location">
    <subcellularLocation>
        <location evidence="1">Membrane</location>
        <topology evidence="1">Multi-pass membrane protein</topology>
    </subcellularLocation>
</comment>
<feature type="transmembrane region" description="Helical" evidence="6">
    <location>
        <begin position="532"/>
        <end position="551"/>
    </location>
</feature>
<dbReference type="GO" id="GO:0022857">
    <property type="term" value="F:transmembrane transporter activity"/>
    <property type="evidence" value="ECO:0007669"/>
    <property type="project" value="InterPro"/>
</dbReference>
<evidence type="ECO:0000313" key="9">
    <source>
        <dbReference type="Proteomes" id="UP000757232"/>
    </source>
</evidence>
<reference evidence="8" key="1">
    <citation type="submission" date="2016-06" db="EMBL/GenBank/DDBJ databases">
        <title>Draft Genome sequence of the fungus Inonotus baumii.</title>
        <authorList>
            <person name="Zhu H."/>
            <person name="Lin W."/>
        </authorList>
    </citation>
    <scope>NUCLEOTIDE SEQUENCE</scope>
    <source>
        <strain evidence="8">821</strain>
    </source>
</reference>
<protein>
    <submittedName>
        <fullName evidence="8">MFS general substrate transporter</fullName>
    </submittedName>
</protein>
<dbReference type="PANTHER" id="PTHR43791:SF85">
    <property type="entry name" value="TRANSPORTER, PUTATIVE (AFU_ORTHOLOGUE AFUA_6G00710)-RELATED"/>
    <property type="match status" value="1"/>
</dbReference>
<sequence length="1156" mass="127363">MKISTRDDSFKDASPVRSIQVAEICEKDLANVDAEEVKRAVRKLDYALIPLMTMFYLLSFIVTLAWRDYKATWDSQTISIKFALLQPTYIRPFNIWSTLHRPYIVTELPSNLVLRKLGPRYVMPTLLTIWGLICTLQGLVTNYAGLVCARAFLGLVEGPMFPGIVLYLSGFYTRRQLSLRIAMFFSAASLSGAFSGLLAAAIMNMDGINGRPGWAWIFILEGIFTILIGLISFFITPSTPQDVRWLTKREKNIIMKRLVLDRPMTSFSDVFSWSQVLTAITSPHVFIVFCMMFLNGTALFGLALFLPTIVNQLGYTSTMTQLVSVGPYAAGFAVTIVSSYLSDRYQRRSVSAAVNSVITMTGFIVFLRSNSKAVSYGSLFLSVSGTYALPPQLSAWLSNNSEPHYRRATAVALGFVGANSGRAHISYCSVCIFGLSILNVLYLTWATQKKQSERAETLAPYIKEDLEDPNVRRDGGDRAWVELDQEYCGTPRALVVTEPGGHERHCRLFLLAYELVLMSPRSAPKMLSAPRLITLVSSIVVALCAGTNYVFSAYAPQLAARLRISHTKLNVIGLAGNIGVYSTGPFWGRIVDRRGPRILLACGFAFLLAGYSGMRYFYNSPDDGKASAEKLSHLDFAILTLCTFLTGAGGNGGLTAAVNASAKSFPDEMRASATGFVISGFGLSAFFFSGLARVLYPDDTSSFLLLLALGTSFPMIVGFFLVRPIPLPSEQSHQHPHLHAHADFGSPIPTSRRLSTSEIPHDGFAHSAGVDVVFGNDSVVFEHTNDSQTTLLATHHHRGHQHVHVHDQHHQHLHPGLLGESEYVHRDYDASMSPARGGRSAVRAHSIEFAVSPPPRDRRHSDLSAVSHNRSRSRGRVIEVMRDIHGKALLTSGDFWLLFTIMSLLIGTGLMYINNVGLIAQALFAKGDPSFDAIQSAKWQSLQVSIISIANCTGRILNGVAADLVKNKLGAPRSYCIVIVAVLFVLSQVLVGLRIEDVNHLWQASSILGLAYGGLFGLFPTITIEWFGLSHFSENWGFVCLSPLLGSNLFSLAFGHNLDSHSPPTNKPGDGEESKMLLRSLRWLRERAGAGLPPGEQCFAGRDCYVSSIYLTIGACSFAALLSAYAAWKDRRRMTIKPTDYEEILWEEDEEDEEEL</sequence>
<evidence type="ECO:0000259" key="7">
    <source>
        <dbReference type="PROSITE" id="PS50850"/>
    </source>
</evidence>
<dbReference type="InterPro" id="IPR020846">
    <property type="entry name" value="MFS_dom"/>
</dbReference>
<evidence type="ECO:0000256" key="3">
    <source>
        <dbReference type="ARBA" id="ARBA00022692"/>
    </source>
</evidence>
<feature type="transmembrane region" description="Helical" evidence="6">
    <location>
        <begin position="424"/>
        <end position="445"/>
    </location>
</feature>
<feature type="transmembrane region" description="Helical" evidence="6">
    <location>
        <begin position="638"/>
        <end position="661"/>
    </location>
</feature>
<feature type="transmembrane region" description="Helical" evidence="6">
    <location>
        <begin position="1001"/>
        <end position="1024"/>
    </location>
</feature>
<feature type="transmembrane region" description="Helical" evidence="6">
    <location>
        <begin position="322"/>
        <end position="342"/>
    </location>
</feature>
<feature type="transmembrane region" description="Helical" evidence="6">
    <location>
        <begin position="181"/>
        <end position="202"/>
    </location>
</feature>
<dbReference type="Proteomes" id="UP000757232">
    <property type="component" value="Unassembled WGS sequence"/>
</dbReference>
<feature type="domain" description="Major facilitator superfamily (MFS) profile" evidence="7">
    <location>
        <begin position="47"/>
        <end position="726"/>
    </location>
</feature>
<accession>A0A9Q5I4Z6</accession>
<keyword evidence="3 6" id="KW-0812">Transmembrane</keyword>
<feature type="transmembrane region" description="Helical" evidence="6">
    <location>
        <begin position="214"/>
        <end position="235"/>
    </location>
</feature>
<dbReference type="InterPro" id="IPR036259">
    <property type="entry name" value="MFS_trans_sf"/>
</dbReference>
<feature type="transmembrane region" description="Helical" evidence="6">
    <location>
        <begin position="974"/>
        <end position="995"/>
    </location>
</feature>
<dbReference type="AlphaFoldDB" id="A0A9Q5I4Z6"/>
<feature type="transmembrane region" description="Helical" evidence="6">
    <location>
        <begin position="944"/>
        <end position="962"/>
    </location>
</feature>
<evidence type="ECO:0000256" key="4">
    <source>
        <dbReference type="ARBA" id="ARBA00022989"/>
    </source>
</evidence>
<keyword evidence="9" id="KW-1185">Reference proteome</keyword>
<dbReference type="OrthoDB" id="410267at2759"/>
<dbReference type="GO" id="GO:0016020">
    <property type="term" value="C:membrane"/>
    <property type="evidence" value="ECO:0007669"/>
    <property type="project" value="UniProtKB-SubCell"/>
</dbReference>
<feature type="transmembrane region" description="Helical" evidence="6">
    <location>
        <begin position="1109"/>
        <end position="1128"/>
    </location>
</feature>
<feature type="transmembrane region" description="Helical" evidence="6">
    <location>
        <begin position="1036"/>
        <end position="1054"/>
    </location>
</feature>
<feature type="transmembrane region" description="Helical" evidence="6">
    <location>
        <begin position="673"/>
        <end position="696"/>
    </location>
</feature>
<keyword evidence="4 6" id="KW-1133">Transmembrane helix</keyword>
<comment type="caution">
    <text evidence="8">The sequence shown here is derived from an EMBL/GenBank/DDBJ whole genome shotgun (WGS) entry which is preliminary data.</text>
</comment>
<dbReference type="Pfam" id="PF07690">
    <property type="entry name" value="MFS_1"/>
    <property type="match status" value="1"/>
</dbReference>
<feature type="transmembrane region" description="Helical" evidence="6">
    <location>
        <begin position="147"/>
        <end position="169"/>
    </location>
</feature>
<evidence type="ECO:0000256" key="5">
    <source>
        <dbReference type="ARBA" id="ARBA00023136"/>
    </source>
</evidence>
<dbReference type="InterPro" id="IPR010658">
    <property type="entry name" value="Nodulin-like"/>
</dbReference>
<feature type="transmembrane region" description="Helical" evidence="6">
    <location>
        <begin position="702"/>
        <end position="722"/>
    </location>
</feature>
<organism evidence="8 9">
    <name type="scientific">Sanghuangporus baumii</name>
    <name type="common">Phellinus baumii</name>
    <dbReference type="NCBI Taxonomy" id="108892"/>
    <lineage>
        <taxon>Eukaryota</taxon>
        <taxon>Fungi</taxon>
        <taxon>Dikarya</taxon>
        <taxon>Basidiomycota</taxon>
        <taxon>Agaricomycotina</taxon>
        <taxon>Agaricomycetes</taxon>
        <taxon>Hymenochaetales</taxon>
        <taxon>Hymenochaetaceae</taxon>
        <taxon>Sanghuangporus</taxon>
    </lineage>
</organism>
<keyword evidence="2" id="KW-0813">Transport</keyword>
<dbReference type="InterPro" id="IPR011701">
    <property type="entry name" value="MFS"/>
</dbReference>
<feature type="transmembrane region" description="Helical" evidence="6">
    <location>
        <begin position="571"/>
        <end position="591"/>
    </location>
</feature>
<feature type="transmembrane region" description="Helical" evidence="6">
    <location>
        <begin position="348"/>
        <end position="366"/>
    </location>
</feature>
<evidence type="ECO:0000256" key="1">
    <source>
        <dbReference type="ARBA" id="ARBA00004141"/>
    </source>
</evidence>
<dbReference type="PROSITE" id="PS50850">
    <property type="entry name" value="MFS"/>
    <property type="match status" value="1"/>
</dbReference>